<accession>A0A1G2H7N8</accession>
<dbReference type="SUPFAM" id="SSF81301">
    <property type="entry name" value="Nucleotidyltransferase"/>
    <property type="match status" value="1"/>
</dbReference>
<dbReference type="Proteomes" id="UP000177932">
    <property type="component" value="Unassembled WGS sequence"/>
</dbReference>
<comment type="caution">
    <text evidence="1">The sequence shown here is derived from an EMBL/GenBank/DDBJ whole genome shotgun (WGS) entry which is preliminary data.</text>
</comment>
<organism evidence="1 2">
    <name type="scientific">Candidatus Spechtbacteria bacterium RIFCSPHIGHO2_01_FULL_43_30</name>
    <dbReference type="NCBI Taxonomy" id="1802158"/>
    <lineage>
        <taxon>Bacteria</taxon>
        <taxon>Candidatus Spechtiibacteriota</taxon>
    </lineage>
</organism>
<sequence length="610" mass="70184">MILPLVPVESFFDSVLAADIWPKSISRNEIFMYQLKLRKELKECLDGVFDSLPRPDIPLETAIAEGYITEEQVTKLYTALSDLLADDRDYKRLILYLPFELLPNKIRHHYEKKLQQALERFGKIYIDAWKNLLYTHDVRANFVNGDVLEVERRIGDLPRVVKAAHLIPKLVQNGLLTVEEVVALMENSDDEILKNSIAAALSVVANIGAKTRKQKINAIPMAITLASVQTELDKRFSQIESEDFGDIMPRRKAWLKKKSRQETIWYMGEHISMAIVEDGFSPEVAMTFLTHDAKSASRQSLIEGIGKAIEFIASADFRKAQVLYTQYEATLLNLWKNDPETRETLSKTFRRFRQLLIIRDEQLAELNIVIPKLAGPFSENLKFMKQEMDEIRAMAASIEQNPELFKLIYPTVLIFGSRLNGYGQQDADIDLGVCVRPRTSFAKRARLKELLKKTFTHEKIRADEIVEFWLEEKNGRLKVRDFAESDVSLGQSYWTHVLFGAAWEGNEDTVRELCEKLLAPYMIRTEERIEGRDARGLYLEALEQSTLQYRLMHNGYQRFFPPYGGIHTPHSGGIDGNSMFWDSGYRQLATKLFVSRVFLPEIPADFLKKS</sequence>
<dbReference type="EMBL" id="MHOD01000006">
    <property type="protein sequence ID" value="OGZ58482.1"/>
    <property type="molecule type" value="Genomic_DNA"/>
</dbReference>
<evidence type="ECO:0000313" key="1">
    <source>
        <dbReference type="EMBL" id="OGZ58482.1"/>
    </source>
</evidence>
<dbReference type="AlphaFoldDB" id="A0A1G2H7N8"/>
<evidence type="ECO:0008006" key="3">
    <source>
        <dbReference type="Google" id="ProtNLM"/>
    </source>
</evidence>
<reference evidence="1 2" key="1">
    <citation type="journal article" date="2016" name="Nat. Commun.">
        <title>Thousands of microbial genomes shed light on interconnected biogeochemical processes in an aquifer system.</title>
        <authorList>
            <person name="Anantharaman K."/>
            <person name="Brown C.T."/>
            <person name="Hug L.A."/>
            <person name="Sharon I."/>
            <person name="Castelle C.J."/>
            <person name="Probst A.J."/>
            <person name="Thomas B.C."/>
            <person name="Singh A."/>
            <person name="Wilkins M.J."/>
            <person name="Karaoz U."/>
            <person name="Brodie E.L."/>
            <person name="Williams K.H."/>
            <person name="Hubbard S.S."/>
            <person name="Banfield J.F."/>
        </authorList>
    </citation>
    <scope>NUCLEOTIDE SEQUENCE [LARGE SCALE GENOMIC DNA]</scope>
</reference>
<proteinExistence type="predicted"/>
<name>A0A1G2H7N8_9BACT</name>
<evidence type="ECO:0000313" key="2">
    <source>
        <dbReference type="Proteomes" id="UP000177932"/>
    </source>
</evidence>
<dbReference type="InterPro" id="IPR043519">
    <property type="entry name" value="NT_sf"/>
</dbReference>
<dbReference type="Gene3D" id="3.30.460.10">
    <property type="entry name" value="Beta Polymerase, domain 2"/>
    <property type="match status" value="1"/>
</dbReference>
<protein>
    <recommendedName>
        <fullName evidence="3">Polymerase nucleotidyl transferase domain-containing protein</fullName>
    </recommendedName>
</protein>
<gene>
    <name evidence="1" type="ORF">A2827_00070</name>
</gene>